<comment type="caution">
    <text evidence="1">The sequence shown here is derived from an EMBL/GenBank/DDBJ whole genome shotgun (WGS) entry which is preliminary data.</text>
</comment>
<evidence type="ECO:0000313" key="2">
    <source>
        <dbReference type="Proteomes" id="UP001256588"/>
    </source>
</evidence>
<gene>
    <name evidence="1" type="ORF">J2W68_002109</name>
</gene>
<evidence type="ECO:0000313" key="1">
    <source>
        <dbReference type="EMBL" id="MDR7193375.1"/>
    </source>
</evidence>
<protein>
    <recommendedName>
        <fullName evidence="3">Small CPxCG-related zinc finger protein</fullName>
    </recommendedName>
</protein>
<organism evidence="1 2">
    <name type="scientific">Luteimonas terrae</name>
    <dbReference type="NCBI Taxonomy" id="1530191"/>
    <lineage>
        <taxon>Bacteria</taxon>
        <taxon>Pseudomonadati</taxon>
        <taxon>Pseudomonadota</taxon>
        <taxon>Gammaproteobacteria</taxon>
        <taxon>Lysobacterales</taxon>
        <taxon>Lysobacteraceae</taxon>
        <taxon>Luteimonas</taxon>
    </lineage>
</organism>
<proteinExistence type="predicted"/>
<name>A0ABU1XX88_9GAMM</name>
<reference evidence="1 2" key="1">
    <citation type="submission" date="2023-07" db="EMBL/GenBank/DDBJ databases">
        <title>Sorghum-associated microbial communities from plants grown in Nebraska, USA.</title>
        <authorList>
            <person name="Schachtman D."/>
        </authorList>
    </citation>
    <scope>NUCLEOTIDE SEQUENCE [LARGE SCALE GENOMIC DNA]</scope>
    <source>
        <strain evidence="1 2">4099</strain>
    </source>
</reference>
<accession>A0ABU1XX88</accession>
<evidence type="ECO:0008006" key="3">
    <source>
        <dbReference type="Google" id="ProtNLM"/>
    </source>
</evidence>
<dbReference type="Proteomes" id="UP001256588">
    <property type="component" value="Unassembled WGS sequence"/>
</dbReference>
<dbReference type="EMBL" id="JAVDWO010000007">
    <property type="protein sequence ID" value="MDR7193375.1"/>
    <property type="molecule type" value="Genomic_DNA"/>
</dbReference>
<sequence length="68" mass="6977">MSPHDILSDDLLCDCCDASWPVPADADIDAAMDEAIGAGWGLTYDGETCLCPQCLKESGLRSSAGGAA</sequence>
<keyword evidence="2" id="KW-1185">Reference proteome</keyword>